<sequence length="38" mass="4130">MDWIDAITAVGAALVPLAALLYPLKRPDKTPPDQPKQD</sequence>
<dbReference type="KEGG" id="jag:GJA_2277"/>
<keyword evidence="3" id="KW-1185">Reference proteome</keyword>
<evidence type="ECO:0000256" key="1">
    <source>
        <dbReference type="SAM" id="Phobius"/>
    </source>
</evidence>
<dbReference type="AlphaFoldDB" id="W0V4W5"/>
<name>W0V4W5_9BURK</name>
<dbReference type="Proteomes" id="UP000027604">
    <property type="component" value="Chromosome I"/>
</dbReference>
<dbReference type="STRING" id="1349767.GJA_2277"/>
<keyword evidence="1" id="KW-0472">Membrane</keyword>
<feature type="transmembrane region" description="Helical" evidence="1">
    <location>
        <begin position="6"/>
        <end position="24"/>
    </location>
</feature>
<evidence type="ECO:0008006" key="4">
    <source>
        <dbReference type="Google" id="ProtNLM"/>
    </source>
</evidence>
<gene>
    <name evidence="2" type="ORF">GJA_2277</name>
</gene>
<evidence type="ECO:0000313" key="3">
    <source>
        <dbReference type="Proteomes" id="UP000027604"/>
    </source>
</evidence>
<dbReference type="PATRIC" id="fig|1349767.4.peg.4025"/>
<keyword evidence="1" id="KW-1133">Transmembrane helix</keyword>
<evidence type="ECO:0000313" key="2">
    <source>
        <dbReference type="EMBL" id="CDG82911.1"/>
    </source>
</evidence>
<dbReference type="HOGENOM" id="CLU_3328831_0_0_4"/>
<keyword evidence="1" id="KW-0812">Transmembrane</keyword>
<proteinExistence type="predicted"/>
<protein>
    <recommendedName>
        <fullName evidence="4">Transmembrane protein</fullName>
    </recommendedName>
</protein>
<dbReference type="EMBL" id="HG322949">
    <property type="protein sequence ID" value="CDG82911.1"/>
    <property type="molecule type" value="Genomic_DNA"/>
</dbReference>
<organism evidence="2 3">
    <name type="scientific">Janthinobacterium agaricidamnosum NBRC 102515 = DSM 9628</name>
    <dbReference type="NCBI Taxonomy" id="1349767"/>
    <lineage>
        <taxon>Bacteria</taxon>
        <taxon>Pseudomonadati</taxon>
        <taxon>Pseudomonadota</taxon>
        <taxon>Betaproteobacteria</taxon>
        <taxon>Burkholderiales</taxon>
        <taxon>Oxalobacteraceae</taxon>
        <taxon>Janthinobacterium</taxon>
    </lineage>
</organism>
<accession>W0V4W5</accession>
<reference evidence="2 3" key="1">
    <citation type="journal article" date="2015" name="Genome Announc.">
        <title>Genome Sequence of Mushroom Soft-Rot Pathogen Janthinobacterium agaricidamnosum.</title>
        <authorList>
            <person name="Graupner K."/>
            <person name="Lackner G."/>
            <person name="Hertweck C."/>
        </authorList>
    </citation>
    <scope>NUCLEOTIDE SEQUENCE [LARGE SCALE GENOMIC DNA]</scope>
    <source>
        <strain evidence="3">NBRC 102515 / DSM 9628</strain>
    </source>
</reference>